<accession>A0A2K9PQ81</accession>
<keyword evidence="1" id="KW-0472">Membrane</keyword>
<feature type="transmembrane region" description="Helical" evidence="1">
    <location>
        <begin position="52"/>
        <end position="74"/>
    </location>
</feature>
<sequence>MNFKEKTVGIIGVLSVLILVITLLIFGYLNQEFSFINDFISKLGAKGEPNAIWFNIIGFIIVGLLLFVFGLTYGNLLNDKLLSTLLSLFGLGFAFTAIPIDMQMSETPFSKAHIVAICLGLAFWLFGLSRLGYNRALKKGTRTRANFTATILVLSIIGFILGFWSMPITHRLVFGIVFGWTALTSVELIYKREINKAGN</sequence>
<reference evidence="2 3" key="1">
    <citation type="submission" date="2018-01" db="EMBL/GenBank/DDBJ databases">
        <title>Complete genome sequence of Flavivirga eckloniae ECD14 isolated from seaweed Ecklonia cava.</title>
        <authorList>
            <person name="Lee J.H."/>
            <person name="Baik K.S."/>
            <person name="Seong C.N."/>
        </authorList>
    </citation>
    <scope>NUCLEOTIDE SEQUENCE [LARGE SCALE GENOMIC DNA]</scope>
    <source>
        <strain evidence="2 3">ECD14</strain>
    </source>
</reference>
<keyword evidence="3" id="KW-1185">Reference proteome</keyword>
<dbReference type="EMBL" id="CP025791">
    <property type="protein sequence ID" value="AUP79222.1"/>
    <property type="molecule type" value="Genomic_DNA"/>
</dbReference>
<evidence type="ECO:0000256" key="1">
    <source>
        <dbReference type="SAM" id="Phobius"/>
    </source>
</evidence>
<dbReference type="RefSeq" id="WP_102755877.1">
    <property type="nucleotide sequence ID" value="NZ_CP025791.1"/>
</dbReference>
<feature type="transmembrane region" description="Helical" evidence="1">
    <location>
        <begin position="112"/>
        <end position="133"/>
    </location>
</feature>
<dbReference type="Proteomes" id="UP000235826">
    <property type="component" value="Chromosome"/>
</dbReference>
<evidence type="ECO:0000313" key="3">
    <source>
        <dbReference type="Proteomes" id="UP000235826"/>
    </source>
</evidence>
<protein>
    <recommendedName>
        <fullName evidence="4">DUF998 domain-containing protein</fullName>
    </recommendedName>
</protein>
<dbReference type="Pfam" id="PF06197">
    <property type="entry name" value="DUF998"/>
    <property type="match status" value="1"/>
</dbReference>
<dbReference type="AlphaFoldDB" id="A0A2K9PQ81"/>
<feature type="transmembrane region" description="Helical" evidence="1">
    <location>
        <begin position="7"/>
        <end position="29"/>
    </location>
</feature>
<dbReference type="KEGG" id="fek:C1H87_11110"/>
<name>A0A2K9PQ81_9FLAO</name>
<feature type="transmembrane region" description="Helical" evidence="1">
    <location>
        <begin position="81"/>
        <end position="100"/>
    </location>
</feature>
<feature type="transmembrane region" description="Helical" evidence="1">
    <location>
        <begin position="145"/>
        <end position="166"/>
    </location>
</feature>
<dbReference type="InterPro" id="IPR009339">
    <property type="entry name" value="DUF998"/>
</dbReference>
<evidence type="ECO:0008006" key="4">
    <source>
        <dbReference type="Google" id="ProtNLM"/>
    </source>
</evidence>
<proteinExistence type="predicted"/>
<keyword evidence="1" id="KW-0812">Transmembrane</keyword>
<evidence type="ECO:0000313" key="2">
    <source>
        <dbReference type="EMBL" id="AUP79222.1"/>
    </source>
</evidence>
<gene>
    <name evidence="2" type="ORF">C1H87_11110</name>
</gene>
<organism evidence="2 3">
    <name type="scientific">Flavivirga eckloniae</name>
    <dbReference type="NCBI Taxonomy" id="1803846"/>
    <lineage>
        <taxon>Bacteria</taxon>
        <taxon>Pseudomonadati</taxon>
        <taxon>Bacteroidota</taxon>
        <taxon>Flavobacteriia</taxon>
        <taxon>Flavobacteriales</taxon>
        <taxon>Flavobacteriaceae</taxon>
        <taxon>Flavivirga</taxon>
    </lineage>
</organism>
<dbReference type="OrthoDB" id="838990at2"/>
<feature type="transmembrane region" description="Helical" evidence="1">
    <location>
        <begin position="172"/>
        <end position="190"/>
    </location>
</feature>
<keyword evidence="1" id="KW-1133">Transmembrane helix</keyword>